<dbReference type="AlphaFoldDB" id="A0A1B6FKS9"/>
<evidence type="ECO:0000256" key="1">
    <source>
        <dbReference type="SAM" id="Coils"/>
    </source>
</evidence>
<protein>
    <submittedName>
        <fullName evidence="2">Uncharacterized protein</fullName>
    </submittedName>
</protein>
<gene>
    <name evidence="2" type="ORF">g.47600</name>
</gene>
<sequence length="118" mass="13854">GLCAVNFLHDLQVSDKKLVAKVDAKTKEVLDKYKLEKRKHLGNSSPLQDEKVDVNDFVDETMEQNKKVALVRIQQILKDYEEEMRNFDAIKEEENVEKRKKLLHNVDMEEGRKDLISR</sequence>
<feature type="non-terminal residue" evidence="2">
    <location>
        <position position="118"/>
    </location>
</feature>
<dbReference type="GO" id="GO:0003729">
    <property type="term" value="F:mRNA binding"/>
    <property type="evidence" value="ECO:0007669"/>
    <property type="project" value="TreeGrafter"/>
</dbReference>
<dbReference type="PANTHER" id="PTHR18806">
    <property type="entry name" value="RBM25 PROTEIN"/>
    <property type="match status" value="1"/>
</dbReference>
<proteinExistence type="predicted"/>
<dbReference type="PANTHER" id="PTHR18806:SF4">
    <property type="entry name" value="RNA-BINDING PROTEIN 25"/>
    <property type="match status" value="1"/>
</dbReference>
<dbReference type="GO" id="GO:0000381">
    <property type="term" value="P:regulation of alternative mRNA splicing, via spliceosome"/>
    <property type="evidence" value="ECO:0007669"/>
    <property type="project" value="TreeGrafter"/>
</dbReference>
<dbReference type="GO" id="GO:0005681">
    <property type="term" value="C:spliceosomal complex"/>
    <property type="evidence" value="ECO:0007669"/>
    <property type="project" value="TreeGrafter"/>
</dbReference>
<organism evidence="2">
    <name type="scientific">Cuerna arida</name>
    <dbReference type="NCBI Taxonomy" id="1464854"/>
    <lineage>
        <taxon>Eukaryota</taxon>
        <taxon>Metazoa</taxon>
        <taxon>Ecdysozoa</taxon>
        <taxon>Arthropoda</taxon>
        <taxon>Hexapoda</taxon>
        <taxon>Insecta</taxon>
        <taxon>Pterygota</taxon>
        <taxon>Neoptera</taxon>
        <taxon>Paraneoptera</taxon>
        <taxon>Hemiptera</taxon>
        <taxon>Auchenorrhyncha</taxon>
        <taxon>Membracoidea</taxon>
        <taxon>Cicadellidae</taxon>
        <taxon>Cicadellinae</taxon>
        <taxon>Proconiini</taxon>
        <taxon>Cuerna</taxon>
    </lineage>
</organism>
<dbReference type="InterPro" id="IPR052768">
    <property type="entry name" value="RBM25"/>
</dbReference>
<dbReference type="EMBL" id="GECZ01018980">
    <property type="protein sequence ID" value="JAS50789.1"/>
    <property type="molecule type" value="Transcribed_RNA"/>
</dbReference>
<feature type="coiled-coil region" evidence="1">
    <location>
        <begin position="70"/>
        <end position="97"/>
    </location>
</feature>
<feature type="non-terminal residue" evidence="2">
    <location>
        <position position="1"/>
    </location>
</feature>
<name>A0A1B6FKS9_9HEMI</name>
<reference evidence="2" key="1">
    <citation type="submission" date="2015-11" db="EMBL/GenBank/DDBJ databases">
        <title>De novo transcriptome assembly of four potential Pierce s Disease insect vectors from Arizona vineyards.</title>
        <authorList>
            <person name="Tassone E.E."/>
        </authorList>
    </citation>
    <scope>NUCLEOTIDE SEQUENCE</scope>
</reference>
<keyword evidence="1" id="KW-0175">Coiled coil</keyword>
<evidence type="ECO:0000313" key="2">
    <source>
        <dbReference type="EMBL" id="JAS50789.1"/>
    </source>
</evidence>
<accession>A0A1B6FKS9</accession>